<reference evidence="1" key="1">
    <citation type="submission" date="2021-02" db="EMBL/GenBank/DDBJ databases">
        <authorList>
            <person name="Nowell W R."/>
        </authorList>
    </citation>
    <scope>NUCLEOTIDE SEQUENCE</scope>
</reference>
<evidence type="ECO:0000313" key="3">
    <source>
        <dbReference type="Proteomes" id="UP000663864"/>
    </source>
</evidence>
<gene>
    <name evidence="2" type="ORF">JBS370_LOCUS13265</name>
    <name evidence="1" type="ORF">ZHD862_LOCUS24204</name>
</gene>
<dbReference type="EMBL" id="CAJOBD010001126">
    <property type="protein sequence ID" value="CAF3763479.1"/>
    <property type="molecule type" value="Genomic_DNA"/>
</dbReference>
<organism evidence="1 3">
    <name type="scientific">Rotaria sordida</name>
    <dbReference type="NCBI Taxonomy" id="392033"/>
    <lineage>
        <taxon>Eukaryota</taxon>
        <taxon>Metazoa</taxon>
        <taxon>Spiralia</taxon>
        <taxon>Gnathifera</taxon>
        <taxon>Rotifera</taxon>
        <taxon>Eurotatoria</taxon>
        <taxon>Bdelloidea</taxon>
        <taxon>Philodinida</taxon>
        <taxon>Philodinidae</taxon>
        <taxon>Rotaria</taxon>
    </lineage>
</organism>
<accession>A0A814YCP2</accession>
<dbReference type="AlphaFoldDB" id="A0A814YCP2"/>
<dbReference type="Proteomes" id="UP000663836">
    <property type="component" value="Unassembled WGS sequence"/>
</dbReference>
<proteinExistence type="predicted"/>
<name>A0A814YCP2_9BILA</name>
<evidence type="ECO:0000313" key="1">
    <source>
        <dbReference type="EMBL" id="CAF1227764.1"/>
    </source>
</evidence>
<protein>
    <submittedName>
        <fullName evidence="1">Uncharacterized protein</fullName>
    </submittedName>
</protein>
<comment type="caution">
    <text evidence="1">The sequence shown here is derived from an EMBL/GenBank/DDBJ whole genome shotgun (WGS) entry which is preliminary data.</text>
</comment>
<evidence type="ECO:0000313" key="2">
    <source>
        <dbReference type="EMBL" id="CAF3763479.1"/>
    </source>
</evidence>
<dbReference type="EMBL" id="CAJNOT010001626">
    <property type="protein sequence ID" value="CAF1227764.1"/>
    <property type="molecule type" value="Genomic_DNA"/>
</dbReference>
<sequence>MAEWLLVVAALYIDWRAARRVRYVYNHASDEIYAEQYGNDYDPSYSYNSQQYSYDPSNSYDHYYRI</sequence>
<dbReference type="Proteomes" id="UP000663864">
    <property type="component" value="Unassembled WGS sequence"/>
</dbReference>